<dbReference type="PROSITE" id="PS00041">
    <property type="entry name" value="HTH_ARAC_FAMILY_1"/>
    <property type="match status" value="1"/>
</dbReference>
<dbReference type="SUPFAM" id="SSF52172">
    <property type="entry name" value="CheY-like"/>
    <property type="match status" value="1"/>
</dbReference>
<keyword evidence="4" id="KW-0804">Transcription</keyword>
<dbReference type="GO" id="GO:0043565">
    <property type="term" value="F:sequence-specific DNA binding"/>
    <property type="evidence" value="ECO:0007669"/>
    <property type="project" value="InterPro"/>
</dbReference>
<dbReference type="InterPro" id="IPR020449">
    <property type="entry name" value="Tscrpt_reg_AraC-type_HTH"/>
</dbReference>
<evidence type="ECO:0000256" key="3">
    <source>
        <dbReference type="ARBA" id="ARBA00023125"/>
    </source>
</evidence>
<dbReference type="InterPro" id="IPR011006">
    <property type="entry name" value="CheY-like_superfamily"/>
</dbReference>
<dbReference type="InterPro" id="IPR018062">
    <property type="entry name" value="HTH_AraC-typ_CS"/>
</dbReference>
<evidence type="ECO:0000259" key="8">
    <source>
        <dbReference type="PROSITE" id="PS50110"/>
    </source>
</evidence>
<dbReference type="PRINTS" id="PR00032">
    <property type="entry name" value="HTHARAC"/>
</dbReference>
<dbReference type="Proteomes" id="UP000431913">
    <property type="component" value="Unassembled WGS sequence"/>
</dbReference>
<dbReference type="PROSITE" id="PS01124">
    <property type="entry name" value="HTH_ARAC_FAMILY_2"/>
    <property type="match status" value="1"/>
</dbReference>
<evidence type="ECO:0000256" key="5">
    <source>
        <dbReference type="ARBA" id="ARBA00024867"/>
    </source>
</evidence>
<dbReference type="SMART" id="SM00448">
    <property type="entry name" value="REC"/>
    <property type="match status" value="1"/>
</dbReference>
<evidence type="ECO:0000313" key="10">
    <source>
        <dbReference type="Proteomes" id="UP000431913"/>
    </source>
</evidence>
<evidence type="ECO:0000256" key="6">
    <source>
        <dbReference type="PROSITE-ProRule" id="PRU00169"/>
    </source>
</evidence>
<organism evidence="9 10">
    <name type="scientific">Ruthenibacterium lactatiformans</name>
    <dbReference type="NCBI Taxonomy" id="1550024"/>
    <lineage>
        <taxon>Bacteria</taxon>
        <taxon>Bacillati</taxon>
        <taxon>Bacillota</taxon>
        <taxon>Clostridia</taxon>
        <taxon>Eubacteriales</taxon>
        <taxon>Oscillospiraceae</taxon>
        <taxon>Ruthenibacterium</taxon>
    </lineage>
</organism>
<evidence type="ECO:0000256" key="1">
    <source>
        <dbReference type="ARBA" id="ARBA00018672"/>
    </source>
</evidence>
<feature type="modified residue" description="4-aspartylphosphate" evidence="6">
    <location>
        <position position="69"/>
    </location>
</feature>
<keyword evidence="3" id="KW-0238">DNA-binding</keyword>
<dbReference type="PANTHER" id="PTHR43280">
    <property type="entry name" value="ARAC-FAMILY TRANSCRIPTIONAL REGULATOR"/>
    <property type="match status" value="1"/>
</dbReference>
<feature type="domain" description="Response regulatory" evidence="8">
    <location>
        <begin position="16"/>
        <end position="134"/>
    </location>
</feature>
<dbReference type="SUPFAM" id="SSF46689">
    <property type="entry name" value="Homeodomain-like"/>
    <property type="match status" value="2"/>
</dbReference>
<name>A0A6I2UC08_9FIRM</name>
<evidence type="ECO:0000313" key="9">
    <source>
        <dbReference type="EMBL" id="MST92910.1"/>
    </source>
</evidence>
<dbReference type="GO" id="GO:0003700">
    <property type="term" value="F:DNA-binding transcription factor activity"/>
    <property type="evidence" value="ECO:0007669"/>
    <property type="project" value="InterPro"/>
</dbReference>
<sequence length="540" mass="62406">MRYTCRSMQKESGQMKLLIVDDDIPTTQAVRNCVLAMSELTFDVVETAYNVVTAKEMIQEEQYDIVICDIEMPRYSGMDLLEWVREQGGTEEFIFLTCHESFHYAAQAIRYKAEAYIIKPVDYETLKDTLIQTVKKLIQQSEQTRRSVYGTLWLEHSERIENTLWREILFADTVIGLKIDKPREEHIKANIRFDIEYQLVLCVVLNTNFTQNQWDAPTFRCAAGNVVGEILFGTPSLARVFDYSRNGRVYVAAIVDAAQENSARCERLVQVCRETLRCKMTVYLGRPCSIAQLWERRLFWEQMDLDNVTRTMSVVQSEAQILPQEESITLDTAQFAETLRQGRAVEAVDMIRHILDTAEYGGLISAQALHSVRQDVMQILFAYLMQEHILAHELFEDRNAKQLEATCSNSVFDMLKWVDYIVKRAIDTVAQARQGECVVEKVKRYIEENCCKDVTREEVGRYVFLSPGYVARLFKQETGRSLRDYVNECRITRAKQMLAAGGRNVSEIAASVGFDNFSYFSTLFKKYVDCPPSEYMRKNE</sequence>
<dbReference type="AlphaFoldDB" id="A0A6I2UC08"/>
<proteinExistence type="predicted"/>
<dbReference type="Gene3D" id="1.10.10.60">
    <property type="entry name" value="Homeodomain-like"/>
    <property type="match status" value="2"/>
</dbReference>
<dbReference type="PROSITE" id="PS50110">
    <property type="entry name" value="RESPONSE_REGULATORY"/>
    <property type="match status" value="1"/>
</dbReference>
<evidence type="ECO:0000256" key="2">
    <source>
        <dbReference type="ARBA" id="ARBA00023015"/>
    </source>
</evidence>
<dbReference type="EMBL" id="VUNJ01000016">
    <property type="protein sequence ID" value="MST92910.1"/>
    <property type="molecule type" value="Genomic_DNA"/>
</dbReference>
<keyword evidence="6" id="KW-0597">Phosphoprotein</keyword>
<dbReference type="Pfam" id="PF00072">
    <property type="entry name" value="Response_reg"/>
    <property type="match status" value="1"/>
</dbReference>
<dbReference type="InterPro" id="IPR018060">
    <property type="entry name" value="HTH_AraC"/>
</dbReference>
<dbReference type="Pfam" id="PF12833">
    <property type="entry name" value="HTH_18"/>
    <property type="match status" value="1"/>
</dbReference>
<dbReference type="SMART" id="SM00342">
    <property type="entry name" value="HTH_ARAC"/>
    <property type="match status" value="1"/>
</dbReference>
<comment type="function">
    <text evidence="5">May play the central regulatory role in sporulation. It may be an element of the effector pathway responsible for the activation of sporulation genes in response to nutritional stress. Spo0A may act in concert with spo0H (a sigma factor) to control the expression of some genes that are critical to the sporulation process.</text>
</comment>
<accession>A0A6I2UC08</accession>
<dbReference type="GO" id="GO:0000160">
    <property type="term" value="P:phosphorelay signal transduction system"/>
    <property type="evidence" value="ECO:0007669"/>
    <property type="project" value="InterPro"/>
</dbReference>
<dbReference type="Gene3D" id="3.40.50.2300">
    <property type="match status" value="1"/>
</dbReference>
<dbReference type="InterPro" id="IPR009057">
    <property type="entry name" value="Homeodomain-like_sf"/>
</dbReference>
<evidence type="ECO:0000256" key="4">
    <source>
        <dbReference type="ARBA" id="ARBA00023163"/>
    </source>
</evidence>
<feature type="domain" description="HTH araC/xylS-type" evidence="7">
    <location>
        <begin position="440"/>
        <end position="538"/>
    </location>
</feature>
<dbReference type="CDD" id="cd17536">
    <property type="entry name" value="REC_YesN-like"/>
    <property type="match status" value="1"/>
</dbReference>
<dbReference type="PANTHER" id="PTHR43280:SF2">
    <property type="entry name" value="HTH-TYPE TRANSCRIPTIONAL REGULATOR EXSA"/>
    <property type="match status" value="1"/>
</dbReference>
<keyword evidence="2" id="KW-0805">Transcription regulation</keyword>
<gene>
    <name evidence="9" type="ORF">FYJ76_13390</name>
</gene>
<evidence type="ECO:0000259" key="7">
    <source>
        <dbReference type="PROSITE" id="PS01124"/>
    </source>
</evidence>
<protein>
    <recommendedName>
        <fullName evidence="1">Stage 0 sporulation protein A homolog</fullName>
    </recommendedName>
</protein>
<comment type="caution">
    <text evidence="9">The sequence shown here is derived from an EMBL/GenBank/DDBJ whole genome shotgun (WGS) entry which is preliminary data.</text>
</comment>
<dbReference type="InterPro" id="IPR001789">
    <property type="entry name" value="Sig_transdc_resp-reg_receiver"/>
</dbReference>
<reference evidence="9 10" key="1">
    <citation type="submission" date="2019-08" db="EMBL/GenBank/DDBJ databases">
        <title>In-depth cultivation of the pig gut microbiome towards novel bacterial diversity and tailored functional studies.</title>
        <authorList>
            <person name="Wylensek D."/>
            <person name="Hitch T.C.A."/>
            <person name="Clavel T."/>
        </authorList>
    </citation>
    <scope>NUCLEOTIDE SEQUENCE [LARGE SCALE GENOMIC DNA]</scope>
    <source>
        <strain evidence="9 10">WCA3-601-WT-6J</strain>
    </source>
</reference>